<dbReference type="GO" id="GO:0051903">
    <property type="term" value="F:S-(hydroxymethyl)glutathione dehydrogenase [NAD(P)+] activity"/>
    <property type="evidence" value="ECO:0007669"/>
    <property type="project" value="TreeGrafter"/>
</dbReference>
<dbReference type="GO" id="GO:0008270">
    <property type="term" value="F:zinc ion binding"/>
    <property type="evidence" value="ECO:0007669"/>
    <property type="project" value="TreeGrafter"/>
</dbReference>
<gene>
    <name evidence="4" type="ORF">RJT34_16621</name>
</gene>
<protein>
    <recommendedName>
        <fullName evidence="6">Alcohol dehydrogenase</fullName>
    </recommendedName>
</protein>
<dbReference type="Gene3D" id="3.90.180.10">
    <property type="entry name" value="Medium-chain alcohol dehydrogenases, catalytic domain"/>
    <property type="match status" value="2"/>
</dbReference>
<comment type="subunit">
    <text evidence="1">Homodimer.</text>
</comment>
<dbReference type="InterPro" id="IPR036291">
    <property type="entry name" value="NAD(P)-bd_dom_sf"/>
</dbReference>
<dbReference type="AlphaFoldDB" id="A0AAN9PCG9"/>
<dbReference type="PANTHER" id="PTHR43880">
    <property type="entry name" value="ALCOHOL DEHYDROGENASE"/>
    <property type="match status" value="1"/>
</dbReference>
<name>A0AAN9PCG9_CLITE</name>
<comment type="caution">
    <text evidence="4">The sequence shown here is derived from an EMBL/GenBank/DDBJ whole genome shotgun (WGS) entry which is preliminary data.</text>
</comment>
<reference evidence="4 5" key="1">
    <citation type="submission" date="2024-01" db="EMBL/GenBank/DDBJ databases">
        <title>The genomes of 5 underutilized Papilionoideae crops provide insights into root nodulation and disease resistance.</title>
        <authorList>
            <person name="Yuan L."/>
        </authorList>
    </citation>
    <scope>NUCLEOTIDE SEQUENCE [LARGE SCALE GENOMIC DNA]</scope>
    <source>
        <strain evidence="4">LY-2023</strain>
        <tissue evidence="4">Leaf</tissue>
    </source>
</reference>
<evidence type="ECO:0000256" key="2">
    <source>
        <dbReference type="ARBA" id="ARBA00022723"/>
    </source>
</evidence>
<dbReference type="SUPFAM" id="SSF51735">
    <property type="entry name" value="NAD(P)-binding Rossmann-fold domains"/>
    <property type="match status" value="1"/>
</dbReference>
<dbReference type="InterPro" id="IPR011032">
    <property type="entry name" value="GroES-like_sf"/>
</dbReference>
<keyword evidence="2" id="KW-0479">Metal-binding</keyword>
<dbReference type="EMBL" id="JAYKXN010000004">
    <property type="protein sequence ID" value="KAK7293748.1"/>
    <property type="molecule type" value="Genomic_DNA"/>
</dbReference>
<dbReference type="PANTHER" id="PTHR43880:SF26">
    <property type="entry name" value="ALCOHOL DEHYDROGENASE CLASS-P"/>
    <property type="match status" value="1"/>
</dbReference>
<dbReference type="GO" id="GO:0046294">
    <property type="term" value="P:formaldehyde catabolic process"/>
    <property type="evidence" value="ECO:0007669"/>
    <property type="project" value="TreeGrafter"/>
</dbReference>
<keyword evidence="3" id="KW-0862">Zinc</keyword>
<accession>A0AAN9PCG9</accession>
<dbReference type="Gene3D" id="3.40.50.720">
    <property type="entry name" value="NAD(P)-binding Rossmann-like Domain"/>
    <property type="match status" value="1"/>
</dbReference>
<dbReference type="GO" id="GO:0005829">
    <property type="term" value="C:cytosol"/>
    <property type="evidence" value="ECO:0007669"/>
    <property type="project" value="TreeGrafter"/>
</dbReference>
<organism evidence="4 5">
    <name type="scientific">Clitoria ternatea</name>
    <name type="common">Butterfly pea</name>
    <dbReference type="NCBI Taxonomy" id="43366"/>
    <lineage>
        <taxon>Eukaryota</taxon>
        <taxon>Viridiplantae</taxon>
        <taxon>Streptophyta</taxon>
        <taxon>Embryophyta</taxon>
        <taxon>Tracheophyta</taxon>
        <taxon>Spermatophyta</taxon>
        <taxon>Magnoliopsida</taxon>
        <taxon>eudicotyledons</taxon>
        <taxon>Gunneridae</taxon>
        <taxon>Pentapetalae</taxon>
        <taxon>rosids</taxon>
        <taxon>fabids</taxon>
        <taxon>Fabales</taxon>
        <taxon>Fabaceae</taxon>
        <taxon>Papilionoideae</taxon>
        <taxon>50 kb inversion clade</taxon>
        <taxon>NPAAA clade</taxon>
        <taxon>indigoferoid/millettioid clade</taxon>
        <taxon>Phaseoleae</taxon>
        <taxon>Clitoria</taxon>
    </lineage>
</organism>
<evidence type="ECO:0000256" key="1">
    <source>
        <dbReference type="ARBA" id="ARBA00011738"/>
    </source>
</evidence>
<evidence type="ECO:0008006" key="6">
    <source>
        <dbReference type="Google" id="ProtNLM"/>
    </source>
</evidence>
<evidence type="ECO:0000313" key="5">
    <source>
        <dbReference type="Proteomes" id="UP001359559"/>
    </source>
</evidence>
<dbReference type="SUPFAM" id="SSF50129">
    <property type="entry name" value="GroES-like"/>
    <property type="match status" value="1"/>
</dbReference>
<evidence type="ECO:0000313" key="4">
    <source>
        <dbReference type="EMBL" id="KAK7293748.1"/>
    </source>
</evidence>
<keyword evidence="5" id="KW-1185">Reference proteome</keyword>
<evidence type="ECO:0000256" key="3">
    <source>
        <dbReference type="ARBA" id="ARBA00022833"/>
    </source>
</evidence>
<proteinExistence type="predicted"/>
<sequence length="278" mass="30569">MAQDLYTNKSLSDNEITNNGYNKVLVDAECTHDGSVKHIQKFEHWGWRIIQRRVLDAERTDDLHVLQLVTWYGKSICISCNFMESGKPLVIEVEVAPPKAGEVRLKILFTSLSHIDVYFWDAKGQTPLFPRIFGHEAAGVRSRRRCDSSATRRPCPPCVHRGVWQMHSFEYNVAYAGCVAKINPAAPFDKVYVLSCGICTGMGATVYVAKPKPGSSIAILGLGVVGLAAAEGATILAKKFGVNEFVNPKDHDKPIQQGWGLVVLVGVPSKDDAFKTAP</sequence>
<dbReference type="Proteomes" id="UP001359559">
    <property type="component" value="Unassembled WGS sequence"/>
</dbReference>